<protein>
    <submittedName>
        <fullName evidence="1">Uncharacterized protein</fullName>
    </submittedName>
</protein>
<name>A0A3M6THT2_POCDA</name>
<dbReference type="EMBL" id="RCHS01003571">
    <property type="protein sequence ID" value="RMX40838.1"/>
    <property type="molecule type" value="Genomic_DNA"/>
</dbReference>
<accession>A0A3M6THT2</accession>
<organism evidence="1 2">
    <name type="scientific">Pocillopora damicornis</name>
    <name type="common">Cauliflower coral</name>
    <name type="synonym">Millepora damicornis</name>
    <dbReference type="NCBI Taxonomy" id="46731"/>
    <lineage>
        <taxon>Eukaryota</taxon>
        <taxon>Metazoa</taxon>
        <taxon>Cnidaria</taxon>
        <taxon>Anthozoa</taxon>
        <taxon>Hexacorallia</taxon>
        <taxon>Scleractinia</taxon>
        <taxon>Astrocoeniina</taxon>
        <taxon>Pocilloporidae</taxon>
        <taxon>Pocillopora</taxon>
    </lineage>
</organism>
<dbReference type="OrthoDB" id="5986598at2759"/>
<reference evidence="1 2" key="1">
    <citation type="journal article" date="2018" name="Sci. Rep.">
        <title>Comparative analysis of the Pocillopora damicornis genome highlights role of immune system in coral evolution.</title>
        <authorList>
            <person name="Cunning R."/>
            <person name="Bay R.A."/>
            <person name="Gillette P."/>
            <person name="Baker A.C."/>
            <person name="Traylor-Knowles N."/>
        </authorList>
    </citation>
    <scope>NUCLEOTIDE SEQUENCE [LARGE SCALE GENOMIC DNA]</scope>
    <source>
        <strain evidence="1">RSMAS</strain>
        <tissue evidence="1">Whole animal</tissue>
    </source>
</reference>
<proteinExistence type="predicted"/>
<dbReference type="Proteomes" id="UP000275408">
    <property type="component" value="Unassembled WGS sequence"/>
</dbReference>
<sequence length="198" mass="23373">MWVYPWPSIQPVAWDDKDFEPQQILDHIREVLERPEMNENSAMILNLGLHYMESTSLANYRILLKGVIDLLNERNKGNGELRYKTRVIWKTTTSMNKEKDIESRLKSDWQRFLNPTRVILYNTFATSLMCQANLEVLDVYPFTRSYPEGTGGPEVAHYKEHDTVHFKYIAMKPIDIFLEDYFRGKVSHSINLTNYEFS</sequence>
<keyword evidence="2" id="KW-1185">Reference proteome</keyword>
<evidence type="ECO:0000313" key="1">
    <source>
        <dbReference type="EMBL" id="RMX40838.1"/>
    </source>
</evidence>
<comment type="caution">
    <text evidence="1">The sequence shown here is derived from an EMBL/GenBank/DDBJ whole genome shotgun (WGS) entry which is preliminary data.</text>
</comment>
<evidence type="ECO:0000313" key="2">
    <source>
        <dbReference type="Proteomes" id="UP000275408"/>
    </source>
</evidence>
<gene>
    <name evidence="1" type="ORF">pdam_00006522</name>
</gene>
<dbReference type="AlphaFoldDB" id="A0A3M6THT2"/>
<dbReference type="InterPro" id="IPR036514">
    <property type="entry name" value="SGNH_hydro_sf"/>
</dbReference>
<dbReference type="Gene3D" id="3.40.50.1110">
    <property type="entry name" value="SGNH hydrolase"/>
    <property type="match status" value="1"/>
</dbReference>